<feature type="transmembrane region" description="Helical" evidence="9">
    <location>
        <begin position="950"/>
        <end position="968"/>
    </location>
</feature>
<keyword evidence="2 6" id="KW-0067">ATP-binding</keyword>
<keyword evidence="4 6" id="KW-0505">Motor protein</keyword>
<keyword evidence="5 6" id="KW-0009">Actin-binding</keyword>
<evidence type="ECO:0000256" key="9">
    <source>
        <dbReference type="SAM" id="Phobius"/>
    </source>
</evidence>
<dbReference type="InterPro" id="IPR036961">
    <property type="entry name" value="Kinesin_motor_dom_sf"/>
</dbReference>
<keyword evidence="3 6" id="KW-0518">Myosin</keyword>
<sequence length="1062" mass="121272">MKSHNDIVWVVGQEIWVPASNTKDAYETGTITKVLGGGMLEVHPVGKVDSRFCETINSDMTQDHKVDDLTKLPDLHRPALLHALNSRYEKNKIYTYTGLILLAVNPFKELNLYGKKQMSPYMNSQLGDILPPHAYATAHRAFLSMLEKNGRNQSILVSGESGAGKTVTTKIVMDYLTKISQRGQNQTSGGGDICEKVLQTNPLLESLGNAMTRRNDNSSRFGKLIQIKFEEGKSRLIGASIDTYLLEKARVVRQGSGERNFHIFYELLAGATDQQKREWNTDLCEDSRLLCNEGIRRSDITDKEQFKKTLQAMDVVGLSSQERSRIFKVVMAILHLGDINFEETFINGEEGTVISSLCNESKASLCKLLEVDADKLEPSLCTRIISARGHETKKLHNLKQAEEARDALCMGLYERLFLWTVWRVNQSVQTVNFKPTGADRLKNKGGYNHMNTISCLDIFGFEVFDKNSFEQVCINYANEVLQQLFNEYVFKLEQKFYEAEGINWKVISFPDNHETISMIEGKPMGLLQLVDEECLFPGGNDATLHEKMYNNLRGRYKTFTIDDDTQREHQLFSVKHFAGLVEYHTDEFCAKNKNELRQEAIEFVRSSTDSLIKILLPPDAATASGAASAEYFSKLSREEGKKKRRNNKPDNNNNDRSRVHKTQKLQQRTVGAYFKDQLLEAMNFLRASEPHFIRCIKPNDFNIADEMDRERTIEQLSYSGVLEAIRISKAGYSSRFTHSEFGIRFRCFYKGKLKAKKKNDYKNICIAILNEAGLVQYDDWQVGHTKVFLRTEGYSKLESKKRERLYGSAAIIQKNVRIYLLKMTLYRRALERKARLNKTNVPKKTTVVQKPKSVAPRPPPRVPSRNQRQYESESESEPEEDDPDKESKANANGLDLNNLDINALLEYLSNSVQKILSSSDPDQLKKVFEEDPLLVALPVACIVFFVDPKLFTNLLMVVIVGGFGFLMLKEQQKANTLKMQQKKAKKKAKTKKKKANKKKFKITASKSKGPLADYYDADEAEEDLEELRRMKTMRQRRRRSSQYFLSGMSLKRTNSGRIVNPN</sequence>
<feature type="region of interest" description="Disordered" evidence="8">
    <location>
        <begin position="837"/>
        <end position="893"/>
    </location>
</feature>
<comment type="similarity">
    <text evidence="6">Belongs to the TRAFAC class myosin-kinesin ATPase superfamily. Myosin family.</text>
</comment>
<dbReference type="GO" id="GO:0007015">
    <property type="term" value="P:actin filament organization"/>
    <property type="evidence" value="ECO:0007669"/>
    <property type="project" value="TreeGrafter"/>
</dbReference>
<dbReference type="PANTHER" id="PTHR13140">
    <property type="entry name" value="MYOSIN"/>
    <property type="match status" value="1"/>
</dbReference>
<dbReference type="EMBL" id="HBIN01018346">
    <property type="protein sequence ID" value="CAE0443940.1"/>
    <property type="molecule type" value="Transcribed_RNA"/>
</dbReference>
<dbReference type="GO" id="GO:0051015">
    <property type="term" value="F:actin filament binding"/>
    <property type="evidence" value="ECO:0007669"/>
    <property type="project" value="TreeGrafter"/>
</dbReference>
<dbReference type="Gene3D" id="1.20.120.720">
    <property type="entry name" value="Myosin VI head, motor domain, U50 subdomain"/>
    <property type="match status" value="1"/>
</dbReference>
<feature type="compositionally biased region" description="Low complexity" evidence="8">
    <location>
        <begin position="837"/>
        <end position="855"/>
    </location>
</feature>
<dbReference type="GO" id="GO:0016020">
    <property type="term" value="C:membrane"/>
    <property type="evidence" value="ECO:0007669"/>
    <property type="project" value="TreeGrafter"/>
</dbReference>
<dbReference type="CDD" id="cd00124">
    <property type="entry name" value="MYSc"/>
    <property type="match status" value="1"/>
</dbReference>
<feature type="domain" description="Myosin motor" evidence="10">
    <location>
        <begin position="64"/>
        <end position="802"/>
    </location>
</feature>
<evidence type="ECO:0000256" key="6">
    <source>
        <dbReference type="PROSITE-ProRule" id="PRU00782"/>
    </source>
</evidence>
<gene>
    <name evidence="11" type="ORF">ASTO00021_LOCUS13996</name>
</gene>
<dbReference type="Gene3D" id="1.20.5.4820">
    <property type="match status" value="1"/>
</dbReference>
<evidence type="ECO:0000256" key="1">
    <source>
        <dbReference type="ARBA" id="ARBA00022741"/>
    </source>
</evidence>
<dbReference type="GO" id="GO:0005524">
    <property type="term" value="F:ATP binding"/>
    <property type="evidence" value="ECO:0007669"/>
    <property type="project" value="UniProtKB-UniRule"/>
</dbReference>
<organism evidence="11">
    <name type="scientific">Aplanochytrium stocchinoi</name>
    <dbReference type="NCBI Taxonomy" id="215587"/>
    <lineage>
        <taxon>Eukaryota</taxon>
        <taxon>Sar</taxon>
        <taxon>Stramenopiles</taxon>
        <taxon>Bigyra</taxon>
        <taxon>Labyrinthulomycetes</taxon>
        <taxon>Thraustochytrida</taxon>
        <taxon>Thraustochytriidae</taxon>
        <taxon>Aplanochytrium</taxon>
    </lineage>
</organism>
<dbReference type="SUPFAM" id="SSF52540">
    <property type="entry name" value="P-loop containing nucleoside triphosphate hydrolases"/>
    <property type="match status" value="1"/>
</dbReference>
<keyword evidence="9" id="KW-1133">Transmembrane helix</keyword>
<evidence type="ECO:0000256" key="2">
    <source>
        <dbReference type="ARBA" id="ARBA00022840"/>
    </source>
</evidence>
<feature type="coiled-coil region" evidence="7">
    <location>
        <begin position="978"/>
        <end position="1037"/>
    </location>
</feature>
<evidence type="ECO:0000256" key="4">
    <source>
        <dbReference type="ARBA" id="ARBA00023175"/>
    </source>
</evidence>
<dbReference type="InterPro" id="IPR027417">
    <property type="entry name" value="P-loop_NTPase"/>
</dbReference>
<keyword evidence="9" id="KW-0812">Transmembrane</keyword>
<evidence type="ECO:0000256" key="8">
    <source>
        <dbReference type="SAM" id="MobiDB-lite"/>
    </source>
</evidence>
<protein>
    <recommendedName>
        <fullName evidence="10">Myosin motor domain-containing protein</fullName>
    </recommendedName>
</protein>
<proteinExistence type="inferred from homology"/>
<feature type="region of interest" description="Actin-binding" evidence="6">
    <location>
        <begin position="678"/>
        <end position="700"/>
    </location>
</feature>
<feature type="binding site" evidence="6">
    <location>
        <begin position="159"/>
        <end position="166"/>
    </location>
    <ligand>
        <name>ATP</name>
        <dbReference type="ChEBI" id="CHEBI:30616"/>
    </ligand>
</feature>
<keyword evidence="1 6" id="KW-0547">Nucleotide-binding</keyword>
<name>A0A7S3V0U3_9STRA</name>
<dbReference type="SMART" id="SM00242">
    <property type="entry name" value="MYSc"/>
    <property type="match status" value="1"/>
</dbReference>
<dbReference type="Gene3D" id="1.20.58.530">
    <property type="match status" value="1"/>
</dbReference>
<feature type="compositionally biased region" description="Acidic residues" evidence="8">
    <location>
        <begin position="872"/>
        <end position="884"/>
    </location>
</feature>
<dbReference type="InterPro" id="IPR001609">
    <property type="entry name" value="Myosin_head_motor_dom-like"/>
</dbReference>
<keyword evidence="7" id="KW-0175">Coiled coil</keyword>
<evidence type="ECO:0000313" key="11">
    <source>
        <dbReference type="EMBL" id="CAE0443940.1"/>
    </source>
</evidence>
<evidence type="ECO:0000259" key="10">
    <source>
        <dbReference type="PROSITE" id="PS51456"/>
    </source>
</evidence>
<dbReference type="PROSITE" id="PS51456">
    <property type="entry name" value="MYOSIN_MOTOR"/>
    <property type="match status" value="1"/>
</dbReference>
<reference evidence="11" key="1">
    <citation type="submission" date="2021-01" db="EMBL/GenBank/DDBJ databases">
        <authorList>
            <person name="Corre E."/>
            <person name="Pelletier E."/>
            <person name="Niang G."/>
            <person name="Scheremetjew M."/>
            <person name="Finn R."/>
            <person name="Kale V."/>
            <person name="Holt S."/>
            <person name="Cochrane G."/>
            <person name="Meng A."/>
            <person name="Brown T."/>
            <person name="Cohen L."/>
        </authorList>
    </citation>
    <scope>NUCLEOTIDE SEQUENCE</scope>
    <source>
        <strain evidence="11">GSBS06</strain>
    </source>
</reference>
<dbReference type="GO" id="GO:0000146">
    <property type="term" value="F:microfilament motor activity"/>
    <property type="evidence" value="ECO:0007669"/>
    <property type="project" value="TreeGrafter"/>
</dbReference>
<dbReference type="Pfam" id="PF00063">
    <property type="entry name" value="Myosin_head"/>
    <property type="match status" value="1"/>
</dbReference>
<evidence type="ECO:0000256" key="3">
    <source>
        <dbReference type="ARBA" id="ARBA00023123"/>
    </source>
</evidence>
<dbReference type="PANTHER" id="PTHR13140:SF706">
    <property type="entry name" value="DILUTE CLASS UNCONVENTIONAL MYOSIN, ISOFORM C"/>
    <property type="match status" value="1"/>
</dbReference>
<dbReference type="Gene3D" id="3.40.850.10">
    <property type="entry name" value="Kinesin motor domain"/>
    <property type="match status" value="1"/>
</dbReference>
<evidence type="ECO:0000256" key="5">
    <source>
        <dbReference type="ARBA" id="ARBA00023203"/>
    </source>
</evidence>
<dbReference type="GO" id="GO:0005737">
    <property type="term" value="C:cytoplasm"/>
    <property type="evidence" value="ECO:0007669"/>
    <property type="project" value="TreeGrafter"/>
</dbReference>
<evidence type="ECO:0000256" key="7">
    <source>
        <dbReference type="SAM" id="Coils"/>
    </source>
</evidence>
<feature type="region of interest" description="Disordered" evidence="8">
    <location>
        <begin position="635"/>
        <end position="663"/>
    </location>
</feature>
<dbReference type="PRINTS" id="PR00193">
    <property type="entry name" value="MYOSINHEAVY"/>
</dbReference>
<keyword evidence="9" id="KW-0472">Membrane</keyword>
<dbReference type="GO" id="GO:0016459">
    <property type="term" value="C:myosin complex"/>
    <property type="evidence" value="ECO:0007669"/>
    <property type="project" value="UniProtKB-KW"/>
</dbReference>
<dbReference type="Gene3D" id="1.10.10.820">
    <property type="match status" value="1"/>
</dbReference>
<dbReference type="AlphaFoldDB" id="A0A7S3V0U3"/>
<accession>A0A7S3V0U3</accession>